<dbReference type="Pfam" id="PF04354">
    <property type="entry name" value="ZipA_C"/>
    <property type="match status" value="1"/>
</dbReference>
<feature type="domain" description="ZipA C-terminal FtsZ-binding" evidence="3">
    <location>
        <begin position="213"/>
        <end position="326"/>
    </location>
</feature>
<keyword evidence="1" id="KW-0132">Cell division</keyword>
<organism evidence="4 5">
    <name type="scientific">Pedobacter rhodius</name>
    <dbReference type="NCBI Taxonomy" id="3004098"/>
    <lineage>
        <taxon>Bacteria</taxon>
        <taxon>Pseudomonadati</taxon>
        <taxon>Bacteroidota</taxon>
        <taxon>Sphingobacteriia</taxon>
        <taxon>Sphingobacteriales</taxon>
        <taxon>Sphingobacteriaceae</taxon>
        <taxon>Pedobacter</taxon>
    </lineage>
</organism>
<evidence type="ECO:0000256" key="2">
    <source>
        <dbReference type="RuleBase" id="RU003613"/>
    </source>
</evidence>
<reference evidence="4" key="1">
    <citation type="submission" date="2022-12" db="EMBL/GenBank/DDBJ databases">
        <title>Genome sequence of SJ11.</title>
        <authorList>
            <person name="Woo H."/>
        </authorList>
    </citation>
    <scope>NUCLEOTIDE SEQUENCE</scope>
    <source>
        <strain evidence="4">SJ11</strain>
    </source>
</reference>
<comment type="subcellular location">
    <subcellularLocation>
        <location evidence="2">Cell inner membrane</location>
        <topology evidence="2">Single-pass type I membrane protein</topology>
    </subcellularLocation>
</comment>
<keyword evidence="2" id="KW-0812">Transmembrane</keyword>
<evidence type="ECO:0000313" key="4">
    <source>
        <dbReference type="EMBL" id="MCZ4225162.1"/>
    </source>
</evidence>
<comment type="caution">
    <text evidence="4">The sequence shown here is derived from an EMBL/GenBank/DDBJ whole genome shotgun (WGS) entry which is preliminary data.</text>
</comment>
<proteinExistence type="inferred from homology"/>
<dbReference type="Gene3D" id="3.30.1400.10">
    <property type="entry name" value="ZipA, C-terminal FtsZ-binding domain"/>
    <property type="match status" value="1"/>
</dbReference>
<evidence type="ECO:0000313" key="5">
    <source>
        <dbReference type="Proteomes" id="UP001144341"/>
    </source>
</evidence>
<keyword evidence="2" id="KW-0997">Cell inner membrane</keyword>
<dbReference type="RefSeq" id="WP_269416820.1">
    <property type="nucleotide sequence ID" value="NZ_JAPWGL010000005.1"/>
</dbReference>
<name>A0ABT4L1V4_9SPHI</name>
<evidence type="ECO:0000256" key="1">
    <source>
        <dbReference type="RuleBase" id="RU003612"/>
    </source>
</evidence>
<protein>
    <recommendedName>
        <fullName evidence="1">Cell division protein ZipA</fullName>
    </recommendedName>
</protein>
<dbReference type="InterPro" id="IPR007449">
    <property type="entry name" value="ZipA_FtsZ-bd_C"/>
</dbReference>
<comment type="function">
    <text evidence="1">Essential cell division protein that stabilizes the FtsZ protofilaments by cross-linking them and that serves as a cytoplasmic membrane anchor for the Z ring. Also required for the recruitment to the septal ring of downstream cell division proteins.</text>
</comment>
<accession>A0ABT4L1V4</accession>
<keyword evidence="2" id="KW-0472">Membrane</keyword>
<dbReference type="PROSITE" id="PS51257">
    <property type="entry name" value="PROKAR_LIPOPROTEIN"/>
    <property type="match status" value="1"/>
</dbReference>
<sequence>MKKNFLLITLLGFLSCSNPKKNVDENGIYYTTATESEERIRDLGLFEPSEDSSTILNFPKLNFSVSETSELKPTIKGDPNKDFIIELKFENGHTFRKKDLEELFDKNWRITFTAAEIYGYSANDKQWTYALSGDKSEEYKQVEIAINLLEVFNDENPSFDAKKLQNYVNELNRKLTTLNDKVNIKYIETFDQAIEKSKKLVALNRRFNKELIISLKSKSQFDGKKAWDALLCVGLKWGDGDLFHWRKNNDEPYFSVWTSTTPGYFLPEQIKSGEMNPSDLNFGYSILTSRDPMNIYKAMLKAAKYCKSRLGGEILNAEGKPLNETENYRKIVNLIEEMNIEGIKPGTESAMRIYTF</sequence>
<comment type="similarity">
    <text evidence="1">Belongs to the ZipA family.</text>
</comment>
<keyword evidence="2" id="KW-1003">Cell membrane</keyword>
<dbReference type="InterPro" id="IPR036765">
    <property type="entry name" value="ZipA_FtsZ-bd_C_sf"/>
</dbReference>
<evidence type="ECO:0000259" key="3">
    <source>
        <dbReference type="Pfam" id="PF04354"/>
    </source>
</evidence>
<dbReference type="Proteomes" id="UP001144341">
    <property type="component" value="Unassembled WGS sequence"/>
</dbReference>
<dbReference type="EMBL" id="JAPWGL010000005">
    <property type="protein sequence ID" value="MCZ4225162.1"/>
    <property type="molecule type" value="Genomic_DNA"/>
</dbReference>
<keyword evidence="5" id="KW-1185">Reference proteome</keyword>
<dbReference type="SUPFAM" id="SSF64383">
    <property type="entry name" value="Cell-division protein ZipA, C-terminal domain"/>
    <property type="match status" value="1"/>
</dbReference>
<gene>
    <name evidence="4" type="ORF">O0931_17750</name>
</gene>
<keyword evidence="1" id="KW-0131">Cell cycle</keyword>